<dbReference type="GO" id="GO:0003677">
    <property type="term" value="F:DNA binding"/>
    <property type="evidence" value="ECO:0007669"/>
    <property type="project" value="UniProtKB-KW"/>
</dbReference>
<dbReference type="PANTHER" id="PTHR30204:SF93">
    <property type="entry name" value="HTH MERR-TYPE DOMAIN-CONTAINING PROTEIN"/>
    <property type="match status" value="1"/>
</dbReference>
<dbReference type="EMBL" id="JABEZU010000002">
    <property type="protein sequence ID" value="NOV97110.1"/>
    <property type="molecule type" value="Genomic_DNA"/>
</dbReference>
<dbReference type="SUPFAM" id="SSF46955">
    <property type="entry name" value="Putative DNA-binding domain"/>
    <property type="match status" value="1"/>
</dbReference>
<gene>
    <name evidence="4" type="ORF">HDG69_001685</name>
</gene>
<dbReference type="InterPro" id="IPR000551">
    <property type="entry name" value="MerR-type_HTH_dom"/>
</dbReference>
<reference evidence="4 5" key="1">
    <citation type="submission" date="2020-05" db="EMBL/GenBank/DDBJ databases">
        <title>Genomic Encyclopedia of Type Strains, Phase III (KMG-III): the genomes of soil and plant-associated and newly described type strains.</title>
        <authorList>
            <person name="Whitman W."/>
        </authorList>
    </citation>
    <scope>NUCLEOTIDE SEQUENCE [LARGE SCALE GENOMIC DNA]</scope>
    <source>
        <strain evidence="4 5">KCTC 19046</strain>
    </source>
</reference>
<dbReference type="RefSeq" id="WP_171783359.1">
    <property type="nucleotide sequence ID" value="NZ_BAAAML010000014.1"/>
</dbReference>
<dbReference type="SMART" id="SM00422">
    <property type="entry name" value="HTH_MERR"/>
    <property type="match status" value="1"/>
</dbReference>
<dbReference type="PROSITE" id="PS50937">
    <property type="entry name" value="HTH_MERR_2"/>
    <property type="match status" value="1"/>
</dbReference>
<feature type="domain" description="HTH merR-type" evidence="3">
    <location>
        <begin position="2"/>
        <end position="71"/>
    </location>
</feature>
<dbReference type="Proteomes" id="UP000757540">
    <property type="component" value="Unassembled WGS sequence"/>
</dbReference>
<accession>A0ABX2A2Z8</accession>
<evidence type="ECO:0000313" key="4">
    <source>
        <dbReference type="EMBL" id="NOV97110.1"/>
    </source>
</evidence>
<evidence type="ECO:0000313" key="5">
    <source>
        <dbReference type="Proteomes" id="UP000757540"/>
    </source>
</evidence>
<feature type="compositionally biased region" description="Basic residues" evidence="2">
    <location>
        <begin position="250"/>
        <end position="270"/>
    </location>
</feature>
<evidence type="ECO:0000256" key="1">
    <source>
        <dbReference type="ARBA" id="ARBA00023125"/>
    </source>
</evidence>
<keyword evidence="5" id="KW-1185">Reference proteome</keyword>
<dbReference type="InterPro" id="IPR047057">
    <property type="entry name" value="MerR_fam"/>
</dbReference>
<organism evidence="4 5">
    <name type="scientific">Isoptericola halotolerans</name>
    <dbReference type="NCBI Taxonomy" id="300560"/>
    <lineage>
        <taxon>Bacteria</taxon>
        <taxon>Bacillati</taxon>
        <taxon>Actinomycetota</taxon>
        <taxon>Actinomycetes</taxon>
        <taxon>Micrococcales</taxon>
        <taxon>Promicromonosporaceae</taxon>
        <taxon>Isoptericola</taxon>
    </lineage>
</organism>
<name>A0ABX2A2Z8_9MICO</name>
<dbReference type="PANTHER" id="PTHR30204">
    <property type="entry name" value="REDOX-CYCLING DRUG-SENSING TRANSCRIPTIONAL ACTIVATOR SOXR"/>
    <property type="match status" value="1"/>
</dbReference>
<sequence>MVWSTRELADLAGTTVNTVRHYHAVGLLDLPQRLHNGYKQYQVSHLVRLIRLRRLAELGVPLARIEEVDTRQPSALRSVDAELEADIERLQRARSDVAAILRENAPPDTPHGFEAIAARMSGADRSLVHILARLSGPDDRAHLLAMVAAEPAEARRRFDDLLPDATEATRESLAALLASNGPHWRSPEAAPPRARAPLQTAVAELYRPVQRDVLRRASSMVSRSGAPGVVDSSRAEPATATVSAPGGPSRSRRHRHAGEHSSGRRQHRAP</sequence>
<evidence type="ECO:0000259" key="3">
    <source>
        <dbReference type="PROSITE" id="PS50937"/>
    </source>
</evidence>
<evidence type="ECO:0000256" key="2">
    <source>
        <dbReference type="SAM" id="MobiDB-lite"/>
    </source>
</evidence>
<dbReference type="Gene3D" id="1.10.1660.10">
    <property type="match status" value="1"/>
</dbReference>
<protein>
    <submittedName>
        <fullName evidence="4">DNA-binding transcriptional MerR regulator</fullName>
    </submittedName>
</protein>
<proteinExistence type="predicted"/>
<feature type="region of interest" description="Disordered" evidence="2">
    <location>
        <begin position="217"/>
        <end position="270"/>
    </location>
</feature>
<dbReference type="Pfam" id="PF13411">
    <property type="entry name" value="MerR_1"/>
    <property type="match status" value="1"/>
</dbReference>
<comment type="caution">
    <text evidence="4">The sequence shown here is derived from an EMBL/GenBank/DDBJ whole genome shotgun (WGS) entry which is preliminary data.</text>
</comment>
<dbReference type="InterPro" id="IPR009061">
    <property type="entry name" value="DNA-bd_dom_put_sf"/>
</dbReference>
<keyword evidence="1 4" id="KW-0238">DNA-binding</keyword>